<evidence type="ECO:0000313" key="3">
    <source>
        <dbReference type="Proteomes" id="UP000267342"/>
    </source>
</evidence>
<feature type="transmembrane region" description="Helical" evidence="1">
    <location>
        <begin position="534"/>
        <end position="555"/>
    </location>
</feature>
<accession>A0A348HFU9</accession>
<dbReference type="OrthoDB" id="6637473at2"/>
<feature type="transmembrane region" description="Helical" evidence="1">
    <location>
        <begin position="495"/>
        <end position="514"/>
    </location>
</feature>
<dbReference type="AlphaFoldDB" id="A0A348HFU9"/>
<gene>
    <name evidence="2" type="ORF">ZBT109_1751</name>
</gene>
<protein>
    <submittedName>
        <fullName evidence="2">Ribosomal protein S10</fullName>
    </submittedName>
</protein>
<evidence type="ECO:0000256" key="1">
    <source>
        <dbReference type="SAM" id="Phobius"/>
    </source>
</evidence>
<keyword evidence="1" id="KW-0472">Membrane</keyword>
<reference evidence="2 3" key="1">
    <citation type="submission" date="2018-09" db="EMBL/GenBank/DDBJ databases">
        <title>Zymobacter palmae IAM14233 (=T109) whole genome analysis.</title>
        <authorList>
            <person name="Yanase H."/>
        </authorList>
    </citation>
    <scope>NUCLEOTIDE SEQUENCE [LARGE SCALE GENOMIC DNA]</scope>
    <source>
        <strain evidence="2 3">IAM14233</strain>
    </source>
</reference>
<name>A0A348HFU9_9GAMM</name>
<keyword evidence="2" id="KW-0689">Ribosomal protein</keyword>
<dbReference type="GO" id="GO:0005840">
    <property type="term" value="C:ribosome"/>
    <property type="evidence" value="ECO:0007669"/>
    <property type="project" value="UniProtKB-KW"/>
</dbReference>
<dbReference type="RefSeq" id="WP_027706017.1">
    <property type="nucleotide sequence ID" value="NZ_AP018933.1"/>
</dbReference>
<dbReference type="Proteomes" id="UP000267342">
    <property type="component" value="Chromosome"/>
</dbReference>
<sequence length="570" mass="62474">MRFFDKFSADKLKDAASAAKKKLDDAASEIAAKGAEAATAASQMVKDFDYQEAQATAKRTASNIAYQAGNATTKAIDAVMEHDYAGTRDYLASQAVKASDGVVNMKDSAVDAIQNFDLNETTEAAIKFSKQSASKLNRMFRDTLELDKTTFDMVNEVKKRLPTPASSVDDIYEQCRKESIRRAITAFMLGGILDEKSAAKYDKLTDDYDTYRHEKQRTFGDYSHAKPSDKTPNGTVFRNDYNPDEPLVYERDKATIVSVDHITSRKEVFSSLLLKIGLTDEQLGKVVNDPSNLKYMHRSINSQKGEADLYDWLSANSKPHPTDDGKLIVTIKGSGKEHVIDKKAVDEIYADSKQFIRSAKIQAVKEIGTTVALTGATMAAQQVVGLIVVETIDVFMNELKRMKFVSEEGIVEEMKLSKNRLSAELTKRFEERQIWSRAKSLGIEAGVAGALSVIPQILISLVLKMPSFVFALIRESTLSIVRAIRIVASNEPDKLAALQVVIMGAASAVAGIYAQRVISQGIAAVPLLNKFNSPVSSVLSGVIVTAVPLAAIYTFEQNKAKLVLKLVGPK</sequence>
<keyword evidence="1" id="KW-0812">Transmembrane</keyword>
<dbReference type="EMBL" id="AP018933">
    <property type="protein sequence ID" value="BBG30501.1"/>
    <property type="molecule type" value="Genomic_DNA"/>
</dbReference>
<dbReference type="KEGG" id="zpl:ZBT109_1751"/>
<evidence type="ECO:0000313" key="2">
    <source>
        <dbReference type="EMBL" id="BBG30501.1"/>
    </source>
</evidence>
<keyword evidence="2" id="KW-0687">Ribonucleoprotein</keyword>
<proteinExistence type="predicted"/>
<organism evidence="2 3">
    <name type="scientific">Zymobacter palmae</name>
    <dbReference type="NCBI Taxonomy" id="33074"/>
    <lineage>
        <taxon>Bacteria</taxon>
        <taxon>Pseudomonadati</taxon>
        <taxon>Pseudomonadota</taxon>
        <taxon>Gammaproteobacteria</taxon>
        <taxon>Oceanospirillales</taxon>
        <taxon>Halomonadaceae</taxon>
        <taxon>Zymobacter group</taxon>
        <taxon>Zymobacter</taxon>
    </lineage>
</organism>
<keyword evidence="3" id="KW-1185">Reference proteome</keyword>
<keyword evidence="1" id="KW-1133">Transmembrane helix</keyword>